<dbReference type="GO" id="GO:0006002">
    <property type="term" value="P:fructose 6-phosphate metabolic process"/>
    <property type="evidence" value="ECO:0007669"/>
    <property type="project" value="TreeGrafter"/>
</dbReference>
<evidence type="ECO:0000259" key="11">
    <source>
        <dbReference type="PROSITE" id="PS51278"/>
    </source>
</evidence>
<proteinExistence type="predicted"/>
<name>R0KRA4_NOSB1</name>
<evidence type="ECO:0000256" key="5">
    <source>
        <dbReference type="ARBA" id="ARBA00022576"/>
    </source>
</evidence>
<dbReference type="STRING" id="578461.R0KRA4"/>
<feature type="domain" description="SIS" evidence="12">
    <location>
        <begin position="380"/>
        <end position="519"/>
    </location>
</feature>
<dbReference type="PROSITE" id="PS51278">
    <property type="entry name" value="GATASE_TYPE_2"/>
    <property type="match status" value="1"/>
</dbReference>
<keyword evidence="6 13" id="KW-0808">Transferase</keyword>
<evidence type="ECO:0000256" key="7">
    <source>
        <dbReference type="ARBA" id="ARBA00022737"/>
    </source>
</evidence>
<dbReference type="PANTHER" id="PTHR10937">
    <property type="entry name" value="GLUCOSAMINE--FRUCTOSE-6-PHOSPHATE AMINOTRANSFERASE, ISOMERIZING"/>
    <property type="match status" value="1"/>
</dbReference>
<evidence type="ECO:0000256" key="1">
    <source>
        <dbReference type="ARBA" id="ARBA00001031"/>
    </source>
</evidence>
<evidence type="ECO:0000256" key="8">
    <source>
        <dbReference type="ARBA" id="ARBA00022962"/>
    </source>
</evidence>
<dbReference type="InterPro" id="IPR035466">
    <property type="entry name" value="GlmS/AgaS_SIS"/>
</dbReference>
<evidence type="ECO:0000259" key="12">
    <source>
        <dbReference type="PROSITE" id="PS51464"/>
    </source>
</evidence>
<protein>
    <recommendedName>
        <fullName evidence="4">glutamine--fructose-6-phosphate transaminase (isomerizing)</fullName>
        <ecNumber evidence="4">2.6.1.16</ecNumber>
    </recommendedName>
    <alternativeName>
        <fullName evidence="10">D-fructose-6-phosphate amidotransferase</fullName>
    </alternativeName>
    <alternativeName>
        <fullName evidence="9">Hexosephosphate aminotransferase</fullName>
    </alternativeName>
</protein>
<keyword evidence="14" id="KW-1185">Reference proteome</keyword>
<evidence type="ECO:0000256" key="10">
    <source>
        <dbReference type="ARBA" id="ARBA00033302"/>
    </source>
</evidence>
<dbReference type="EMBL" id="KB909282">
    <property type="protein sequence ID" value="EOB12742.1"/>
    <property type="molecule type" value="Genomic_DNA"/>
</dbReference>
<reference evidence="13 14" key="1">
    <citation type="journal article" date="2013" name="BMC Genomics">
        <title>Comparative genomics of parasitic silkworm microsporidia reveal an association between genome expansion and host adaptation.</title>
        <authorList>
            <person name="Pan G."/>
            <person name="Xu J."/>
            <person name="Li T."/>
            <person name="Xia Q."/>
            <person name="Liu S.L."/>
            <person name="Zhang G."/>
            <person name="Li S."/>
            <person name="Li C."/>
            <person name="Liu H."/>
            <person name="Yang L."/>
            <person name="Liu T."/>
            <person name="Zhang X."/>
            <person name="Wu Z."/>
            <person name="Fan W."/>
            <person name="Dang X."/>
            <person name="Xiang H."/>
            <person name="Tao M."/>
            <person name="Li Y."/>
            <person name="Hu J."/>
            <person name="Li Z."/>
            <person name="Lin L."/>
            <person name="Luo J."/>
            <person name="Geng L."/>
            <person name="Wang L."/>
            <person name="Long M."/>
            <person name="Wan Y."/>
            <person name="He N."/>
            <person name="Zhang Z."/>
            <person name="Lu C."/>
            <person name="Keeling P.J."/>
            <person name="Wang J."/>
            <person name="Xiang Z."/>
            <person name="Zhou Z."/>
        </authorList>
    </citation>
    <scope>NUCLEOTIDE SEQUENCE [LARGE SCALE GENOMIC DNA]</scope>
    <source>
        <strain evidence="14">CQ1 / CVCC 102059</strain>
    </source>
</reference>
<keyword evidence="5 13" id="KW-0032">Aminotransferase</keyword>
<dbReference type="CDD" id="cd05009">
    <property type="entry name" value="SIS_GlmS_GlmD_2"/>
    <property type="match status" value="1"/>
</dbReference>
<dbReference type="SUPFAM" id="SSF53697">
    <property type="entry name" value="SIS domain"/>
    <property type="match status" value="1"/>
</dbReference>
<dbReference type="HOGENOM" id="CLU_012520_5_2_1"/>
<dbReference type="CDD" id="cd00714">
    <property type="entry name" value="GFAT"/>
    <property type="match status" value="1"/>
</dbReference>
<dbReference type="InterPro" id="IPR029055">
    <property type="entry name" value="Ntn_hydrolases_N"/>
</dbReference>
<dbReference type="Proteomes" id="UP000016927">
    <property type="component" value="Unassembled WGS sequence"/>
</dbReference>
<dbReference type="Pfam" id="PF13522">
    <property type="entry name" value="GATase_6"/>
    <property type="match status" value="1"/>
</dbReference>
<evidence type="ECO:0000313" key="14">
    <source>
        <dbReference type="Proteomes" id="UP000016927"/>
    </source>
</evidence>
<dbReference type="FunFam" id="3.40.50.10490:FF:000001">
    <property type="entry name" value="Glutamine--fructose-6-phosphate aminotransferase [isomerizing]"/>
    <property type="match status" value="1"/>
</dbReference>
<accession>R0KRA4</accession>
<dbReference type="VEuPathDB" id="MicrosporidiaDB:NBO_374g0007"/>
<dbReference type="InterPro" id="IPR017932">
    <property type="entry name" value="GATase_2_dom"/>
</dbReference>
<evidence type="ECO:0000256" key="4">
    <source>
        <dbReference type="ARBA" id="ARBA00012916"/>
    </source>
</evidence>
<dbReference type="InterPro" id="IPR046348">
    <property type="entry name" value="SIS_dom_sf"/>
</dbReference>
<dbReference type="OrthoDB" id="15235at2759"/>
<dbReference type="Gene3D" id="3.40.50.10490">
    <property type="entry name" value="Glucose-6-phosphate isomerase like protein, domain 1"/>
    <property type="match status" value="2"/>
</dbReference>
<dbReference type="AlphaFoldDB" id="R0KRA4"/>
<evidence type="ECO:0000256" key="6">
    <source>
        <dbReference type="ARBA" id="ARBA00022679"/>
    </source>
</evidence>
<dbReference type="Pfam" id="PF01380">
    <property type="entry name" value="SIS"/>
    <property type="match status" value="2"/>
</dbReference>
<feature type="domain" description="SIS" evidence="12">
    <location>
        <begin position="551"/>
        <end position="609"/>
    </location>
</feature>
<dbReference type="InterPro" id="IPR047084">
    <property type="entry name" value="GFAT_N"/>
</dbReference>
<comment type="pathway">
    <text evidence="3">Nucleotide-sugar biosynthesis; UDP-N-acetyl-alpha-D-glucosamine biosynthesis; alpha-D-glucosamine 6-phosphate from D-fructose 6-phosphate: step 1/1.</text>
</comment>
<dbReference type="Gene3D" id="3.60.20.10">
    <property type="entry name" value="Glutamine Phosphoribosylpyrophosphate, subunit 1, domain 1"/>
    <property type="match status" value="1"/>
</dbReference>
<dbReference type="GO" id="GO:0097367">
    <property type="term" value="F:carbohydrate derivative binding"/>
    <property type="evidence" value="ECO:0007669"/>
    <property type="project" value="InterPro"/>
</dbReference>
<feature type="domain" description="Glutamine amidotransferase type-2" evidence="11">
    <location>
        <begin position="2"/>
        <end position="306"/>
    </location>
</feature>
<evidence type="ECO:0000256" key="2">
    <source>
        <dbReference type="ARBA" id="ARBA00003267"/>
    </source>
</evidence>
<dbReference type="GO" id="GO:0004360">
    <property type="term" value="F:glutamine-fructose-6-phosphate transaminase (isomerizing) activity"/>
    <property type="evidence" value="ECO:0007669"/>
    <property type="project" value="UniProtKB-EC"/>
</dbReference>
<dbReference type="OMA" id="ASEYRYA"/>
<evidence type="ECO:0000256" key="3">
    <source>
        <dbReference type="ARBA" id="ARBA00004775"/>
    </source>
</evidence>
<comment type="function">
    <text evidence="2">Involved in amino sugar synthesis (formation of chitin, supplies the amino sugars of asparagine-linked oligosaccharides of glycoproteins).</text>
</comment>
<dbReference type="SUPFAM" id="SSF56235">
    <property type="entry name" value="N-terminal nucleophile aminohydrolases (Ntn hydrolases)"/>
    <property type="match status" value="1"/>
</dbReference>
<dbReference type="PROSITE" id="PS51464">
    <property type="entry name" value="SIS"/>
    <property type="match status" value="2"/>
</dbReference>
<organism evidence="13 14">
    <name type="scientific">Nosema bombycis (strain CQ1 / CVCC 102059)</name>
    <name type="common">Microsporidian parasite</name>
    <name type="synonym">Pebrine of silkworm</name>
    <dbReference type="NCBI Taxonomy" id="578461"/>
    <lineage>
        <taxon>Eukaryota</taxon>
        <taxon>Fungi</taxon>
        <taxon>Fungi incertae sedis</taxon>
        <taxon>Microsporidia</taxon>
        <taxon>Nosematidae</taxon>
        <taxon>Nosema</taxon>
    </lineage>
</organism>
<dbReference type="InterPro" id="IPR001347">
    <property type="entry name" value="SIS_dom"/>
</dbReference>
<dbReference type="InterPro" id="IPR035490">
    <property type="entry name" value="GlmS/FrlB_SIS"/>
</dbReference>
<gene>
    <name evidence="13" type="primary">GFPT1</name>
    <name evidence="13" type="ORF">NBO_374g0007</name>
</gene>
<evidence type="ECO:0000256" key="9">
    <source>
        <dbReference type="ARBA" id="ARBA00029805"/>
    </source>
</evidence>
<dbReference type="EC" id="2.6.1.16" evidence="4"/>
<dbReference type="UniPathway" id="UPA00113">
    <property type="reaction ID" value="UER00528"/>
</dbReference>
<keyword evidence="7" id="KW-0677">Repeat</keyword>
<dbReference type="GO" id="GO:0006048">
    <property type="term" value="P:UDP-N-acetylglucosamine biosynthetic process"/>
    <property type="evidence" value="ECO:0007669"/>
    <property type="project" value="UniProtKB-UniPathway"/>
</dbReference>
<dbReference type="PANTHER" id="PTHR10937:SF0">
    <property type="entry name" value="GLUTAMINE--FRUCTOSE-6-PHOSPHATE TRANSAMINASE (ISOMERIZING)"/>
    <property type="match status" value="1"/>
</dbReference>
<keyword evidence="8" id="KW-0315">Glutamine amidotransferase</keyword>
<dbReference type="GO" id="GO:0006487">
    <property type="term" value="P:protein N-linked glycosylation"/>
    <property type="evidence" value="ECO:0007669"/>
    <property type="project" value="TreeGrafter"/>
</dbReference>
<sequence>MCGIFGYASYLTEKTKKDISDILITGLKRIEYRGYDSAGFCIQGDDNKNYVLFKEVGKVDKLDIMRSNQDIVNMDTLLTNHVGIAHTRWATHGQPSVVNCHPLRSDESGCFLVVHNGIITNYKTIKKFLENRKYEFQSDTDTEIAATLALYFYKEECKKGNKPKFIDIVKKVVKHCDGAFAFVFVSPLYPNEMVAVRVSSPLLIGLKGEGRMSLDFFNVNYGTKRDDAPPSPLVSTHSSPKFNCSPNMQTGDVIEDLIKGVDKCMLHSSESDKLEIFLSSDASALVEHTNKVIFLEDYDVAHIFAGNLVIHRPHSKDKDSTSEKREVKIIDTELNAIMKGNYEHFMLKEINEQKESVINTMRGRINFKDKTVSLGGLKDYINIIKKSGRFIFIACGTSYHAALSVKNVFEELLEIPIYVEIASDFLDRKPPIMRNDCVFFISQSGETADSVMALRYCQKEGALCVGVTNVVGSCLSRETHCGIHINAGPEIGVASTKAYTSQFIALVLIALQLTQDNLSKKCRREEIINELENIHHKIAQVLGLNDNIKEIANKMKDKESLILIGRGYQYPICMEGALKIKEITYIHSEGIMAAELIHGPIALVDEIFQ</sequence>
<evidence type="ECO:0000313" key="13">
    <source>
        <dbReference type="EMBL" id="EOB12742.1"/>
    </source>
</evidence>
<dbReference type="CDD" id="cd05008">
    <property type="entry name" value="SIS_GlmS_GlmD_1"/>
    <property type="match status" value="1"/>
</dbReference>
<comment type="catalytic activity">
    <reaction evidence="1">
        <text>D-fructose 6-phosphate + L-glutamine = D-glucosamine 6-phosphate + L-glutamate</text>
        <dbReference type="Rhea" id="RHEA:13237"/>
        <dbReference type="ChEBI" id="CHEBI:29985"/>
        <dbReference type="ChEBI" id="CHEBI:58359"/>
        <dbReference type="ChEBI" id="CHEBI:58725"/>
        <dbReference type="ChEBI" id="CHEBI:61527"/>
        <dbReference type="EC" id="2.6.1.16"/>
    </reaction>
</comment>